<dbReference type="AlphaFoldDB" id="A0A367IZ57"/>
<protein>
    <submittedName>
        <fullName evidence="2">Uncharacterized protein</fullName>
    </submittedName>
</protein>
<keyword evidence="3" id="KW-1185">Reference proteome</keyword>
<feature type="compositionally biased region" description="Polar residues" evidence="1">
    <location>
        <begin position="184"/>
        <end position="211"/>
    </location>
</feature>
<feature type="compositionally biased region" description="Acidic residues" evidence="1">
    <location>
        <begin position="172"/>
        <end position="183"/>
    </location>
</feature>
<dbReference type="EMBL" id="PJQL01002824">
    <property type="protein sequence ID" value="RCH82972.1"/>
    <property type="molecule type" value="Genomic_DNA"/>
</dbReference>
<accession>A0A367IZ57</accession>
<organism evidence="2 3">
    <name type="scientific">Rhizopus azygosporus</name>
    <name type="common">Rhizopus microsporus var. azygosporus</name>
    <dbReference type="NCBI Taxonomy" id="86630"/>
    <lineage>
        <taxon>Eukaryota</taxon>
        <taxon>Fungi</taxon>
        <taxon>Fungi incertae sedis</taxon>
        <taxon>Mucoromycota</taxon>
        <taxon>Mucoromycotina</taxon>
        <taxon>Mucoromycetes</taxon>
        <taxon>Mucorales</taxon>
        <taxon>Mucorineae</taxon>
        <taxon>Rhizopodaceae</taxon>
        <taxon>Rhizopus</taxon>
    </lineage>
</organism>
<comment type="caution">
    <text evidence="2">The sequence shown here is derived from an EMBL/GenBank/DDBJ whole genome shotgun (WGS) entry which is preliminary data.</text>
</comment>
<dbReference type="Proteomes" id="UP000252139">
    <property type="component" value="Unassembled WGS sequence"/>
</dbReference>
<dbReference type="OrthoDB" id="2288752at2759"/>
<sequence length="257" mass="28344">MLRVQSILYIERLWSSPHVHHKQYTSYLSSSEPAEVQEVQESEDLIQQVQAQPKAIATEQVLVQEDIPAMDTTAEADGNQVAAMTTTTTTTTTVTTVTTTEAEADKDTPIGVSEVIEVTEKQAHSESGYNTGNEIEQEVFILQVDDKPVLENMQVVEESVVLMVDTQKSSSDEDNSQEDEEEITSSSPVLANTSIISSGSSLTPVTPTSIDSPLELRPTSTRNSIFRRETTKLNHKRKTLTKKLKNVLGHPTKRTSV</sequence>
<name>A0A367IZ57_RHIAZ</name>
<feature type="region of interest" description="Disordered" evidence="1">
    <location>
        <begin position="166"/>
        <end position="223"/>
    </location>
</feature>
<evidence type="ECO:0000256" key="1">
    <source>
        <dbReference type="SAM" id="MobiDB-lite"/>
    </source>
</evidence>
<evidence type="ECO:0000313" key="2">
    <source>
        <dbReference type="EMBL" id="RCH82972.1"/>
    </source>
</evidence>
<gene>
    <name evidence="2" type="ORF">CU097_006126</name>
</gene>
<proteinExistence type="predicted"/>
<evidence type="ECO:0000313" key="3">
    <source>
        <dbReference type="Proteomes" id="UP000252139"/>
    </source>
</evidence>
<reference evidence="2 3" key="1">
    <citation type="journal article" date="2018" name="G3 (Bethesda)">
        <title>Phylogenetic and Phylogenomic Definition of Rhizopus Species.</title>
        <authorList>
            <person name="Gryganskyi A.P."/>
            <person name="Golan J."/>
            <person name="Dolatabadi S."/>
            <person name="Mondo S."/>
            <person name="Robb S."/>
            <person name="Idnurm A."/>
            <person name="Muszewska A."/>
            <person name="Steczkiewicz K."/>
            <person name="Masonjones S."/>
            <person name="Liao H.L."/>
            <person name="Gajdeczka M.T."/>
            <person name="Anike F."/>
            <person name="Vuek A."/>
            <person name="Anishchenko I.M."/>
            <person name="Voigt K."/>
            <person name="de Hoog G.S."/>
            <person name="Smith M.E."/>
            <person name="Heitman J."/>
            <person name="Vilgalys R."/>
            <person name="Stajich J.E."/>
        </authorList>
    </citation>
    <scope>NUCLEOTIDE SEQUENCE [LARGE SCALE GENOMIC DNA]</scope>
    <source>
        <strain evidence="2 3">CBS 357.93</strain>
    </source>
</reference>